<dbReference type="FunFam" id="2.60.260.20:FF:000005">
    <property type="entry name" value="Chaperone protein dnaJ 1, mitochondrial"/>
    <property type="match status" value="1"/>
</dbReference>
<evidence type="ECO:0000256" key="4">
    <source>
        <dbReference type="ARBA" id="ARBA00022737"/>
    </source>
</evidence>
<feature type="domain" description="J" evidence="13">
    <location>
        <begin position="4"/>
        <end position="66"/>
    </location>
</feature>
<dbReference type="Pfam" id="PF00684">
    <property type="entry name" value="DnaJ_CXXCXGXG"/>
    <property type="match status" value="1"/>
</dbReference>
<evidence type="ECO:0000256" key="1">
    <source>
        <dbReference type="ARBA" id="ARBA00022490"/>
    </source>
</evidence>
<comment type="domain">
    <text evidence="11">The J domain is necessary and sufficient to stimulate DnaK ATPase activity. Zinc center 1 plays an important role in the autonomous, DnaK-independent chaperone activity of DnaJ. Zinc center 2 is essential for interaction with DnaK and for DnaJ activity.</text>
</comment>
<feature type="binding site" evidence="11">
    <location>
        <position position="221"/>
    </location>
    <ligand>
        <name>Zn(2+)</name>
        <dbReference type="ChEBI" id="CHEBI:29105"/>
        <label>1</label>
    </ligand>
</feature>
<dbReference type="InterPro" id="IPR012724">
    <property type="entry name" value="DnaJ"/>
</dbReference>
<keyword evidence="3 11" id="KW-0479">Metal-binding</keyword>
<evidence type="ECO:0000256" key="12">
    <source>
        <dbReference type="PROSITE-ProRule" id="PRU00546"/>
    </source>
</evidence>
<evidence type="ECO:0000313" key="15">
    <source>
        <dbReference type="EMBL" id="OGH93939.1"/>
    </source>
</evidence>
<dbReference type="GO" id="GO:0005737">
    <property type="term" value="C:cytoplasm"/>
    <property type="evidence" value="ECO:0007669"/>
    <property type="project" value="UniProtKB-SubCell"/>
</dbReference>
<dbReference type="STRING" id="1798709.A2538_03680"/>
<evidence type="ECO:0000256" key="10">
    <source>
        <dbReference type="ARBA" id="ARBA00067609"/>
    </source>
</evidence>
<dbReference type="InterPro" id="IPR036869">
    <property type="entry name" value="J_dom_sf"/>
</dbReference>
<proteinExistence type="inferred from homology"/>
<gene>
    <name evidence="11" type="primary">dnaJ</name>
    <name evidence="15" type="ORF">A2538_03680</name>
</gene>
<dbReference type="Gene3D" id="2.10.230.10">
    <property type="entry name" value="Heat shock protein DnaJ, cysteine-rich domain"/>
    <property type="match status" value="1"/>
</dbReference>
<protein>
    <recommendedName>
        <fullName evidence="10 11">Chaperone protein DnaJ</fullName>
    </recommendedName>
</protein>
<dbReference type="Gene3D" id="1.10.287.110">
    <property type="entry name" value="DnaJ domain"/>
    <property type="match status" value="1"/>
</dbReference>
<dbReference type="GO" id="GO:0006260">
    <property type="term" value="P:DNA replication"/>
    <property type="evidence" value="ECO:0007669"/>
    <property type="project" value="UniProtKB-KW"/>
</dbReference>
<feature type="zinc finger region" description="CR-type" evidence="12">
    <location>
        <begin position="148"/>
        <end position="230"/>
    </location>
</feature>
<sequence>MPKDYYKILGLEKNATADEVKKAFKKLAMQHHPDKPGGDEKKFKEINEAFQVLNDADKRTKYDQFGSDFESQGGWGASGGNWEDIMNAFRNQQGGGGFSGFSGGDAGDIFGDIFGFGGGGRSRRGGQQARGRDIQVDVELDLKEAAFGIEKEISLRKQSACDVCRGTGNEPGAKMEICAICKGQGQMVQQQRTFLGVMQTVVQCSACYGRGEKPGNICKHCGGDGVMAKSSTIKVKIPAGIDEGESIRLSGHGEAAPHGGGAGDLYVRAHIKPQKVFHRDGPDVLTESEISFSQAVLGDKIMVPTLDGELKIIVPEGTESGQLIRLKGHGITKLGHTTRGDHYVKIKIRVPKKLSRDVRKKLEEIKDEI</sequence>
<evidence type="ECO:0000256" key="3">
    <source>
        <dbReference type="ARBA" id="ARBA00022723"/>
    </source>
</evidence>
<feature type="binding site" evidence="11">
    <location>
        <position position="204"/>
    </location>
    <ligand>
        <name>Zn(2+)</name>
        <dbReference type="ChEBI" id="CHEBI:29105"/>
        <label>2</label>
    </ligand>
</feature>
<feature type="binding site" evidence="11">
    <location>
        <position position="164"/>
    </location>
    <ligand>
        <name>Zn(2+)</name>
        <dbReference type="ChEBI" id="CHEBI:29105"/>
        <label>1</label>
    </ligand>
</feature>
<dbReference type="PRINTS" id="PR00625">
    <property type="entry name" value="JDOMAIN"/>
</dbReference>
<feature type="domain" description="CR-type" evidence="14">
    <location>
        <begin position="148"/>
        <end position="230"/>
    </location>
</feature>
<dbReference type="InterPro" id="IPR036410">
    <property type="entry name" value="HSP_DnaJ_Cys-rich_dom_sf"/>
</dbReference>
<dbReference type="SUPFAM" id="SSF49493">
    <property type="entry name" value="HSP40/DnaJ peptide-binding domain"/>
    <property type="match status" value="2"/>
</dbReference>
<dbReference type="HAMAP" id="MF_01152">
    <property type="entry name" value="DnaJ"/>
    <property type="match status" value="1"/>
</dbReference>
<dbReference type="GO" id="GO:0009408">
    <property type="term" value="P:response to heat"/>
    <property type="evidence" value="ECO:0007669"/>
    <property type="project" value="InterPro"/>
</dbReference>
<dbReference type="InterPro" id="IPR008971">
    <property type="entry name" value="HSP40/DnaJ_pept-bd"/>
</dbReference>
<dbReference type="EMBL" id="MFRE01000015">
    <property type="protein sequence ID" value="OGH93939.1"/>
    <property type="molecule type" value="Genomic_DNA"/>
</dbReference>
<feature type="binding site" evidence="11">
    <location>
        <position position="178"/>
    </location>
    <ligand>
        <name>Zn(2+)</name>
        <dbReference type="ChEBI" id="CHEBI:29105"/>
        <label>2</label>
    </ligand>
</feature>
<evidence type="ECO:0000259" key="13">
    <source>
        <dbReference type="PROSITE" id="PS50076"/>
    </source>
</evidence>
<dbReference type="PANTHER" id="PTHR43096">
    <property type="entry name" value="DNAJ HOMOLOG 1, MITOCHONDRIAL-RELATED"/>
    <property type="match status" value="1"/>
</dbReference>
<dbReference type="Gene3D" id="2.60.260.20">
    <property type="entry name" value="Urease metallochaperone UreE, N-terminal domain"/>
    <property type="match status" value="2"/>
</dbReference>
<keyword evidence="4 11" id="KW-0677">Repeat</keyword>
<dbReference type="PROSITE" id="PS51188">
    <property type="entry name" value="ZF_CR"/>
    <property type="match status" value="1"/>
</dbReference>
<dbReference type="FunFam" id="2.10.230.10:FF:000002">
    <property type="entry name" value="Molecular chaperone DnaJ"/>
    <property type="match status" value="1"/>
</dbReference>
<feature type="repeat" description="CXXCXGXG motif" evidence="11">
    <location>
        <begin position="204"/>
        <end position="211"/>
    </location>
</feature>
<keyword evidence="2 11" id="KW-0235">DNA replication</keyword>
<dbReference type="InterPro" id="IPR018253">
    <property type="entry name" value="DnaJ_domain_CS"/>
</dbReference>
<evidence type="ECO:0000256" key="7">
    <source>
        <dbReference type="ARBA" id="ARBA00023016"/>
    </source>
</evidence>
<dbReference type="InterPro" id="IPR001623">
    <property type="entry name" value="DnaJ_domain"/>
</dbReference>
<comment type="caution">
    <text evidence="15">The sequence shown here is derived from an EMBL/GenBank/DDBJ whole genome shotgun (WGS) entry which is preliminary data.</text>
</comment>
<dbReference type="SUPFAM" id="SSF46565">
    <property type="entry name" value="Chaperone J-domain"/>
    <property type="match status" value="1"/>
</dbReference>
<dbReference type="Proteomes" id="UP000178254">
    <property type="component" value="Unassembled WGS sequence"/>
</dbReference>
<dbReference type="NCBIfam" id="TIGR02349">
    <property type="entry name" value="DnaJ_bact"/>
    <property type="match status" value="1"/>
</dbReference>
<dbReference type="SMART" id="SM00271">
    <property type="entry name" value="DnaJ"/>
    <property type="match status" value="1"/>
</dbReference>
<keyword evidence="7 11" id="KW-0346">Stress response</keyword>
<dbReference type="GO" id="GO:0008270">
    <property type="term" value="F:zinc ion binding"/>
    <property type="evidence" value="ECO:0007669"/>
    <property type="project" value="UniProtKB-UniRule"/>
</dbReference>
<comment type="cofactor">
    <cofactor evidence="11">
        <name>Zn(2+)</name>
        <dbReference type="ChEBI" id="CHEBI:29105"/>
    </cofactor>
    <text evidence="11">Binds 2 Zn(2+) ions per monomer.</text>
</comment>
<accession>A0A1F6PCQ9</accession>
<dbReference type="GO" id="GO:0051082">
    <property type="term" value="F:unfolded protein binding"/>
    <property type="evidence" value="ECO:0007669"/>
    <property type="project" value="UniProtKB-UniRule"/>
</dbReference>
<evidence type="ECO:0000259" key="14">
    <source>
        <dbReference type="PROSITE" id="PS51188"/>
    </source>
</evidence>
<feature type="binding site" evidence="11">
    <location>
        <position position="161"/>
    </location>
    <ligand>
        <name>Zn(2+)</name>
        <dbReference type="ChEBI" id="CHEBI:29105"/>
        <label>1</label>
    </ligand>
</feature>
<comment type="subcellular location">
    <subcellularLocation>
        <location evidence="11">Cytoplasm</location>
    </subcellularLocation>
</comment>
<evidence type="ECO:0000256" key="5">
    <source>
        <dbReference type="ARBA" id="ARBA00022771"/>
    </source>
</evidence>
<dbReference type="SUPFAM" id="SSF57938">
    <property type="entry name" value="DnaJ/Hsp40 cysteine-rich domain"/>
    <property type="match status" value="1"/>
</dbReference>
<dbReference type="AlphaFoldDB" id="A0A1F6PCQ9"/>
<dbReference type="PROSITE" id="PS00636">
    <property type="entry name" value="DNAJ_1"/>
    <property type="match status" value="1"/>
</dbReference>
<dbReference type="InterPro" id="IPR002939">
    <property type="entry name" value="DnaJ_C"/>
</dbReference>
<dbReference type="NCBIfam" id="NF008035">
    <property type="entry name" value="PRK10767.1"/>
    <property type="match status" value="1"/>
</dbReference>
<keyword evidence="8 11" id="KW-0143">Chaperone</keyword>
<feature type="repeat" description="CXXCXGXG motif" evidence="11">
    <location>
        <begin position="161"/>
        <end position="168"/>
    </location>
</feature>
<keyword evidence="1 11" id="KW-0963">Cytoplasm</keyword>
<keyword evidence="6 11" id="KW-0862">Zinc</keyword>
<comment type="subunit">
    <text evidence="11">Homodimer.</text>
</comment>
<feature type="binding site" evidence="11">
    <location>
        <position position="218"/>
    </location>
    <ligand>
        <name>Zn(2+)</name>
        <dbReference type="ChEBI" id="CHEBI:29105"/>
        <label>1</label>
    </ligand>
</feature>
<reference evidence="15 16" key="1">
    <citation type="journal article" date="2016" name="Nat. Commun.">
        <title>Thousands of microbial genomes shed light on interconnected biogeochemical processes in an aquifer system.</title>
        <authorList>
            <person name="Anantharaman K."/>
            <person name="Brown C.T."/>
            <person name="Hug L.A."/>
            <person name="Sharon I."/>
            <person name="Castelle C.J."/>
            <person name="Probst A.J."/>
            <person name="Thomas B.C."/>
            <person name="Singh A."/>
            <person name="Wilkins M.J."/>
            <person name="Karaoz U."/>
            <person name="Brodie E.L."/>
            <person name="Williams K.H."/>
            <person name="Hubbard S.S."/>
            <person name="Banfield J.F."/>
        </authorList>
    </citation>
    <scope>NUCLEOTIDE SEQUENCE [LARGE SCALE GENOMIC DNA]</scope>
</reference>
<dbReference type="CDD" id="cd06257">
    <property type="entry name" value="DnaJ"/>
    <property type="match status" value="1"/>
</dbReference>
<feature type="repeat" description="CXXCXGXG motif" evidence="11">
    <location>
        <begin position="178"/>
        <end position="185"/>
    </location>
</feature>
<evidence type="ECO:0000256" key="6">
    <source>
        <dbReference type="ARBA" id="ARBA00022833"/>
    </source>
</evidence>
<dbReference type="GO" id="GO:0031072">
    <property type="term" value="F:heat shock protein binding"/>
    <property type="evidence" value="ECO:0007669"/>
    <property type="project" value="InterPro"/>
</dbReference>
<evidence type="ECO:0000256" key="2">
    <source>
        <dbReference type="ARBA" id="ARBA00022705"/>
    </source>
</evidence>
<comment type="similarity">
    <text evidence="9 11">Belongs to the DnaJ family.</text>
</comment>
<dbReference type="PROSITE" id="PS50076">
    <property type="entry name" value="DNAJ_2"/>
    <property type="match status" value="1"/>
</dbReference>
<evidence type="ECO:0000313" key="16">
    <source>
        <dbReference type="Proteomes" id="UP000178254"/>
    </source>
</evidence>
<evidence type="ECO:0000256" key="9">
    <source>
        <dbReference type="ARBA" id="ARBA00061004"/>
    </source>
</evidence>
<dbReference type="GO" id="GO:0042026">
    <property type="term" value="P:protein refolding"/>
    <property type="evidence" value="ECO:0007669"/>
    <property type="project" value="TreeGrafter"/>
</dbReference>
<keyword evidence="5 11" id="KW-0863">Zinc-finger</keyword>
<feature type="binding site" evidence="11">
    <location>
        <position position="207"/>
    </location>
    <ligand>
        <name>Zn(2+)</name>
        <dbReference type="ChEBI" id="CHEBI:29105"/>
        <label>2</label>
    </ligand>
</feature>
<comment type="function">
    <text evidence="11">Participates actively in the response to hyperosmotic and heat shock by preventing the aggregation of stress-denatured proteins and by disaggregating proteins, also in an autonomous, DnaK-independent fashion. Unfolded proteins bind initially to DnaJ; upon interaction with the DnaJ-bound protein, DnaK hydrolyzes its bound ATP, resulting in the formation of a stable complex. GrpE releases ADP from DnaK; ATP binding to DnaK triggers the release of the substrate protein, thus completing the reaction cycle. Several rounds of ATP-dependent interactions between DnaJ, DnaK and GrpE are required for fully efficient folding. Also involved, together with DnaK and GrpE, in the DNA replication of plasmids through activation of initiation proteins.</text>
</comment>
<feature type="binding site" evidence="11">
    <location>
        <position position="181"/>
    </location>
    <ligand>
        <name>Zn(2+)</name>
        <dbReference type="ChEBI" id="CHEBI:29105"/>
        <label>2</label>
    </ligand>
</feature>
<dbReference type="Pfam" id="PF00226">
    <property type="entry name" value="DnaJ"/>
    <property type="match status" value="1"/>
</dbReference>
<dbReference type="InterPro" id="IPR001305">
    <property type="entry name" value="HSP_DnaJ_Cys-rich_dom"/>
</dbReference>
<evidence type="ECO:0000256" key="11">
    <source>
        <dbReference type="HAMAP-Rule" id="MF_01152"/>
    </source>
</evidence>
<dbReference type="CDD" id="cd10747">
    <property type="entry name" value="DnaJ_C"/>
    <property type="match status" value="1"/>
</dbReference>
<name>A0A1F6PCQ9_9BACT</name>
<evidence type="ECO:0000256" key="8">
    <source>
        <dbReference type="ARBA" id="ARBA00023186"/>
    </source>
</evidence>
<dbReference type="GO" id="GO:0005524">
    <property type="term" value="F:ATP binding"/>
    <property type="evidence" value="ECO:0007669"/>
    <property type="project" value="InterPro"/>
</dbReference>
<organism evidence="15 16">
    <name type="scientific">Candidatus Magasanikbacteria bacterium RIFOXYD2_FULL_41_14</name>
    <dbReference type="NCBI Taxonomy" id="1798709"/>
    <lineage>
        <taxon>Bacteria</taxon>
        <taxon>Candidatus Magasanikiibacteriota</taxon>
    </lineage>
</organism>
<dbReference type="Pfam" id="PF01556">
    <property type="entry name" value="DnaJ_C"/>
    <property type="match status" value="1"/>
</dbReference>
<feature type="repeat" description="CXXCXGXG motif" evidence="11">
    <location>
        <begin position="218"/>
        <end position="225"/>
    </location>
</feature>
<dbReference type="PANTHER" id="PTHR43096:SF48">
    <property type="entry name" value="CHAPERONE PROTEIN DNAJ"/>
    <property type="match status" value="1"/>
</dbReference>